<sequence length="63" mass="7279">MVDAEQGWYFCLRHHKVERGLECRAVDRMGPYPDAATAERALAIARERTERADAADRDWSDQD</sequence>
<dbReference type="AlphaFoldDB" id="A0A1M5NRF3"/>
<keyword evidence="2" id="KW-1185">Reference proteome</keyword>
<proteinExistence type="predicted"/>
<evidence type="ECO:0000313" key="2">
    <source>
        <dbReference type="Proteomes" id="UP000184501"/>
    </source>
</evidence>
<protein>
    <submittedName>
        <fullName evidence="1">Uncharacterized protein</fullName>
    </submittedName>
</protein>
<dbReference type="OrthoDB" id="3268477at2"/>
<organism evidence="1 2">
    <name type="scientific">Streptoalloteichus hindustanus</name>
    <dbReference type="NCBI Taxonomy" id="2017"/>
    <lineage>
        <taxon>Bacteria</taxon>
        <taxon>Bacillati</taxon>
        <taxon>Actinomycetota</taxon>
        <taxon>Actinomycetes</taxon>
        <taxon>Pseudonocardiales</taxon>
        <taxon>Pseudonocardiaceae</taxon>
        <taxon>Streptoalloteichus</taxon>
    </lineage>
</organism>
<dbReference type="EMBL" id="FQVN01000016">
    <property type="protein sequence ID" value="SHG92048.1"/>
    <property type="molecule type" value="Genomic_DNA"/>
</dbReference>
<dbReference type="STRING" id="2017.SAMN05444320_11682"/>
<gene>
    <name evidence="1" type="ORF">SAMN05444320_11682</name>
</gene>
<accession>A0A1M5NRF3</accession>
<reference evidence="1 2" key="1">
    <citation type="submission" date="2016-11" db="EMBL/GenBank/DDBJ databases">
        <authorList>
            <person name="Jaros S."/>
            <person name="Januszkiewicz K."/>
            <person name="Wedrychowicz H."/>
        </authorList>
    </citation>
    <scope>NUCLEOTIDE SEQUENCE [LARGE SCALE GENOMIC DNA]</scope>
    <source>
        <strain evidence="1 2">DSM 44523</strain>
    </source>
</reference>
<dbReference type="Proteomes" id="UP000184501">
    <property type="component" value="Unassembled WGS sequence"/>
</dbReference>
<dbReference type="RefSeq" id="WP_073489715.1">
    <property type="nucleotide sequence ID" value="NZ_FQVN01000016.1"/>
</dbReference>
<evidence type="ECO:0000313" key="1">
    <source>
        <dbReference type="EMBL" id="SHG92048.1"/>
    </source>
</evidence>
<name>A0A1M5NRF3_STRHI</name>